<evidence type="ECO:0000313" key="2">
    <source>
        <dbReference type="EMBL" id="GIY46992.1"/>
    </source>
</evidence>
<keyword evidence="1" id="KW-0812">Transmembrane</keyword>
<proteinExistence type="predicted"/>
<keyword evidence="1" id="KW-1133">Transmembrane helix</keyword>
<comment type="caution">
    <text evidence="2">The sequence shown here is derived from an EMBL/GenBank/DDBJ whole genome shotgun (WGS) entry which is preliminary data.</text>
</comment>
<protein>
    <submittedName>
        <fullName evidence="2">Uncharacterized protein</fullName>
    </submittedName>
</protein>
<dbReference type="Proteomes" id="UP001054837">
    <property type="component" value="Unassembled WGS sequence"/>
</dbReference>
<keyword evidence="1" id="KW-0472">Membrane</keyword>
<evidence type="ECO:0000256" key="1">
    <source>
        <dbReference type="SAM" id="Phobius"/>
    </source>
</evidence>
<organism evidence="2 3">
    <name type="scientific">Caerostris darwini</name>
    <dbReference type="NCBI Taxonomy" id="1538125"/>
    <lineage>
        <taxon>Eukaryota</taxon>
        <taxon>Metazoa</taxon>
        <taxon>Ecdysozoa</taxon>
        <taxon>Arthropoda</taxon>
        <taxon>Chelicerata</taxon>
        <taxon>Arachnida</taxon>
        <taxon>Araneae</taxon>
        <taxon>Araneomorphae</taxon>
        <taxon>Entelegynae</taxon>
        <taxon>Araneoidea</taxon>
        <taxon>Araneidae</taxon>
        <taxon>Caerostris</taxon>
    </lineage>
</organism>
<accession>A0AAV4TQI8</accession>
<gene>
    <name evidence="2" type="ORF">CDAR_524131</name>
</gene>
<evidence type="ECO:0000313" key="3">
    <source>
        <dbReference type="Proteomes" id="UP001054837"/>
    </source>
</evidence>
<dbReference type="EMBL" id="BPLQ01009856">
    <property type="protein sequence ID" value="GIY46992.1"/>
    <property type="molecule type" value="Genomic_DNA"/>
</dbReference>
<keyword evidence="3" id="KW-1185">Reference proteome</keyword>
<feature type="transmembrane region" description="Helical" evidence="1">
    <location>
        <begin position="22"/>
        <end position="40"/>
    </location>
</feature>
<feature type="non-terminal residue" evidence="2">
    <location>
        <position position="1"/>
    </location>
</feature>
<dbReference type="AlphaFoldDB" id="A0AAV4TQI8"/>
<sequence length="72" mass="8103">DVFRFRTCLGSDSESLRKSTPTLIYGVILIICLTASLSAVPDAMKIRKTLSWTVDFHLREGDCEGKKDDLLR</sequence>
<reference evidence="2 3" key="1">
    <citation type="submission" date="2021-06" db="EMBL/GenBank/DDBJ databases">
        <title>Caerostris darwini draft genome.</title>
        <authorList>
            <person name="Kono N."/>
            <person name="Arakawa K."/>
        </authorList>
    </citation>
    <scope>NUCLEOTIDE SEQUENCE [LARGE SCALE GENOMIC DNA]</scope>
</reference>
<name>A0AAV4TQI8_9ARAC</name>